<organism evidence="1 2">
    <name type="scientific">Vermiconidia calcicola</name>
    <dbReference type="NCBI Taxonomy" id="1690605"/>
    <lineage>
        <taxon>Eukaryota</taxon>
        <taxon>Fungi</taxon>
        <taxon>Dikarya</taxon>
        <taxon>Ascomycota</taxon>
        <taxon>Pezizomycotina</taxon>
        <taxon>Dothideomycetes</taxon>
        <taxon>Dothideomycetidae</taxon>
        <taxon>Mycosphaerellales</taxon>
        <taxon>Extremaceae</taxon>
        <taxon>Vermiconidia</taxon>
    </lineage>
</organism>
<evidence type="ECO:0000313" key="1">
    <source>
        <dbReference type="EMBL" id="KAK3714452.1"/>
    </source>
</evidence>
<name>A0ACC3ND29_9PEZI</name>
<proteinExistence type="predicted"/>
<comment type="caution">
    <text evidence="1">The sequence shown here is derived from an EMBL/GenBank/DDBJ whole genome shotgun (WGS) entry which is preliminary data.</text>
</comment>
<keyword evidence="2" id="KW-1185">Reference proteome</keyword>
<dbReference type="Proteomes" id="UP001281147">
    <property type="component" value="Unassembled WGS sequence"/>
</dbReference>
<gene>
    <name evidence="1" type="ORF">LTR37_007758</name>
</gene>
<reference evidence="1" key="1">
    <citation type="submission" date="2023-07" db="EMBL/GenBank/DDBJ databases">
        <title>Black Yeasts Isolated from many extreme environments.</title>
        <authorList>
            <person name="Coleine C."/>
            <person name="Stajich J.E."/>
            <person name="Selbmann L."/>
        </authorList>
    </citation>
    <scope>NUCLEOTIDE SEQUENCE</scope>
    <source>
        <strain evidence="1">CCFEE 5714</strain>
    </source>
</reference>
<evidence type="ECO:0000313" key="2">
    <source>
        <dbReference type="Proteomes" id="UP001281147"/>
    </source>
</evidence>
<protein>
    <submittedName>
        <fullName evidence="1">Uncharacterized protein</fullName>
    </submittedName>
</protein>
<dbReference type="EMBL" id="JAUTXU010000055">
    <property type="protein sequence ID" value="KAK3714452.1"/>
    <property type="molecule type" value="Genomic_DNA"/>
</dbReference>
<accession>A0ACC3ND29</accession>
<sequence>MPPHQMHLSKWAPEDLRQAAMRDFGFNPSAGGQQTSQGAPGAGLQASFDDPFRRHSSGSSAYNPRLVKYQPCPTCHEQPRDAVWAACSNPSCRSGHVYSEGHFIPRRKINGIRQAAAILQSGTTTDSQGRKLSAQHIPFEPSEPLSESEAERMCTLRLSAVRDALKKIQEQAYNASHYLAHRDAQATGSREWAWCDKHAQRSWQMYETYEPWIADHEREIRMLERFSVGMAHMHFTRRPWNPSASQKRNSLYRR</sequence>